<protein>
    <submittedName>
        <fullName evidence="19">TonB-dependent receptor</fullName>
    </submittedName>
</protein>
<dbReference type="InterPro" id="IPR037066">
    <property type="entry name" value="Plug_dom_sf"/>
</dbReference>
<evidence type="ECO:0000256" key="14">
    <source>
        <dbReference type="PROSITE-ProRule" id="PRU01360"/>
    </source>
</evidence>
<dbReference type="InterPro" id="IPR039426">
    <property type="entry name" value="TonB-dep_rcpt-like"/>
</dbReference>
<evidence type="ECO:0000256" key="10">
    <source>
        <dbReference type="ARBA" id="ARBA00023077"/>
    </source>
</evidence>
<keyword evidence="12 19" id="KW-0675">Receptor</keyword>
<dbReference type="InterPro" id="IPR000531">
    <property type="entry name" value="Beta-barrel_TonB"/>
</dbReference>
<keyword evidence="4 14" id="KW-1134">Transmembrane beta strand</keyword>
<keyword evidence="20" id="KW-1185">Reference proteome</keyword>
<feature type="domain" description="TonB-dependent receptor-like beta-barrel" evidence="17">
    <location>
        <begin position="314"/>
        <end position="778"/>
    </location>
</feature>
<evidence type="ECO:0000256" key="1">
    <source>
        <dbReference type="ARBA" id="ARBA00004571"/>
    </source>
</evidence>
<keyword evidence="9" id="KW-0406">Ion transport</keyword>
<evidence type="ECO:0000256" key="4">
    <source>
        <dbReference type="ARBA" id="ARBA00022452"/>
    </source>
</evidence>
<dbReference type="Gene3D" id="2.170.130.10">
    <property type="entry name" value="TonB-dependent receptor, plug domain"/>
    <property type="match status" value="1"/>
</dbReference>
<evidence type="ECO:0000259" key="17">
    <source>
        <dbReference type="Pfam" id="PF00593"/>
    </source>
</evidence>
<comment type="caution">
    <text evidence="19">The sequence shown here is derived from an EMBL/GenBank/DDBJ whole genome shotgun (WGS) entry which is preliminary data.</text>
</comment>
<evidence type="ECO:0000256" key="13">
    <source>
        <dbReference type="ARBA" id="ARBA00023237"/>
    </source>
</evidence>
<evidence type="ECO:0000313" key="20">
    <source>
        <dbReference type="Proteomes" id="UP000625551"/>
    </source>
</evidence>
<keyword evidence="6 14" id="KW-0812">Transmembrane</keyword>
<dbReference type="SUPFAM" id="SSF56935">
    <property type="entry name" value="Porins"/>
    <property type="match status" value="1"/>
</dbReference>
<keyword evidence="13 14" id="KW-0998">Cell outer membrane</keyword>
<evidence type="ECO:0000256" key="16">
    <source>
        <dbReference type="SAM" id="SignalP"/>
    </source>
</evidence>
<dbReference type="PANTHER" id="PTHR32552">
    <property type="entry name" value="FERRICHROME IRON RECEPTOR-RELATED"/>
    <property type="match status" value="1"/>
</dbReference>
<dbReference type="CDD" id="cd01347">
    <property type="entry name" value="ligand_gated_channel"/>
    <property type="match status" value="1"/>
</dbReference>
<evidence type="ECO:0000256" key="9">
    <source>
        <dbReference type="ARBA" id="ARBA00023065"/>
    </source>
</evidence>
<keyword evidence="10 15" id="KW-0798">TonB box</keyword>
<dbReference type="NCBIfam" id="TIGR01783">
    <property type="entry name" value="TonB-siderophor"/>
    <property type="match status" value="1"/>
</dbReference>
<dbReference type="EMBL" id="JACXAJ010000002">
    <property type="protein sequence ID" value="MBD1397116.1"/>
    <property type="molecule type" value="Genomic_DNA"/>
</dbReference>
<evidence type="ECO:0000256" key="12">
    <source>
        <dbReference type="ARBA" id="ARBA00023170"/>
    </source>
</evidence>
<keyword evidence="7 16" id="KW-0732">Signal</keyword>
<dbReference type="Pfam" id="PF00593">
    <property type="entry name" value="TonB_dep_Rec_b-barrel"/>
    <property type="match status" value="1"/>
</dbReference>
<evidence type="ECO:0000256" key="6">
    <source>
        <dbReference type="ARBA" id="ARBA00022692"/>
    </source>
</evidence>
<evidence type="ECO:0000256" key="5">
    <source>
        <dbReference type="ARBA" id="ARBA00022496"/>
    </source>
</evidence>
<evidence type="ECO:0000313" key="19">
    <source>
        <dbReference type="EMBL" id="MBD1397116.1"/>
    </source>
</evidence>
<dbReference type="Pfam" id="PF13715">
    <property type="entry name" value="CarbopepD_reg_2"/>
    <property type="match status" value="1"/>
</dbReference>
<dbReference type="InterPro" id="IPR008969">
    <property type="entry name" value="CarboxyPept-like_regulatory"/>
</dbReference>
<evidence type="ECO:0000259" key="18">
    <source>
        <dbReference type="Pfam" id="PF07715"/>
    </source>
</evidence>
<dbReference type="InterPro" id="IPR012910">
    <property type="entry name" value="Plug_dom"/>
</dbReference>
<accession>A0ABR7XFQ2</accession>
<dbReference type="PROSITE" id="PS52016">
    <property type="entry name" value="TONB_DEPENDENT_REC_3"/>
    <property type="match status" value="1"/>
</dbReference>
<dbReference type="Gene3D" id="2.60.40.1120">
    <property type="entry name" value="Carboxypeptidase-like, regulatory domain"/>
    <property type="match status" value="1"/>
</dbReference>
<proteinExistence type="inferred from homology"/>
<dbReference type="InterPro" id="IPR010105">
    <property type="entry name" value="TonB_sidphr_rcpt"/>
</dbReference>
<dbReference type="Gene3D" id="2.40.170.20">
    <property type="entry name" value="TonB-dependent receptor, beta-barrel domain"/>
    <property type="match status" value="1"/>
</dbReference>
<evidence type="ECO:0000256" key="11">
    <source>
        <dbReference type="ARBA" id="ARBA00023136"/>
    </source>
</evidence>
<evidence type="ECO:0000256" key="8">
    <source>
        <dbReference type="ARBA" id="ARBA00023004"/>
    </source>
</evidence>
<sequence>MYKKFLLTCLCLILSQLVWAQRHYGGSGLKGRVTNTSGQALAGASIVIEHLRAGTNSQEDGTFEMQHLPHGTHEVRVLLLGYESAVQQVELRRGETATLVFQLTPKANQVAEVEVFGVRDKQPEKLEVITRLPLKPSEQIQSISVISDRLIQEQGALTITDVTRNVPGVYNFATYGNRRESMSSRGFRGIPVVKNGVRINSDFRGTGVLTDMEGVESIQVMKGASSITQGMAGDIGGPGGIINIVTKTPKFERGGYAALRVGSFGQVRPSFDVYGPLNESKTVAFRVNGALERAESYRAHVSFEKFYLNPSLEWRPDGKTTLTLEMDYLNDSRTPDLGTITLSDEQYNIFDLPHEQFLGFETDRTTTKNATFAARFNRKLNDNFSVRAAYFRSNLEVPEVATSLSQGKRDADGNFMLPAHQRLRSITQSNRSDKNSVVQFDLIGQDVQTGFLKHTFQVGTDFRTVNLELPTYASTFIDTIDVFHPIPNTLPVTPASKITATTTSNEASLGFMLQDVLTITDWAKAIGGVRYSTTESRSSATAVVTRGQAINPMAGLIVSPFRGLNLFASYTNSTNPRTATRLDKDGNELGTERIDQVEAGIKSDWLDNRLRFNLTLYQINNRNMNLQAVEPDANGVLIQMPYYTKGGNDERKGIEVELTGRVLDNLELIAGYALIDARYKEHTTFVRNSSPLNTPDQTANFWANYTFRYGALKGLALGGGAYYVGSRPNNDWTNAGVDYHEIAPGQEPWYMKAYTTVNLQASYQATEHLGVRLLFNNLLDEVGYNAYRVSFINPIDPRNMSAVLTYRFR</sequence>
<evidence type="ECO:0000256" key="2">
    <source>
        <dbReference type="ARBA" id="ARBA00009810"/>
    </source>
</evidence>
<feature type="chain" id="PRO_5046541476" evidence="16">
    <location>
        <begin position="21"/>
        <end position="809"/>
    </location>
</feature>
<dbReference type="Pfam" id="PF07715">
    <property type="entry name" value="Plug"/>
    <property type="match status" value="1"/>
</dbReference>
<keyword evidence="5" id="KW-0410">Iron transport</keyword>
<keyword evidence="3 14" id="KW-0813">Transport</keyword>
<comment type="subcellular location">
    <subcellularLocation>
        <location evidence="1 14">Cell outer membrane</location>
        <topology evidence="1 14">Multi-pass membrane protein</topology>
    </subcellularLocation>
</comment>
<keyword evidence="11 14" id="KW-0472">Membrane</keyword>
<dbReference type="Proteomes" id="UP000625551">
    <property type="component" value="Unassembled WGS sequence"/>
</dbReference>
<dbReference type="SUPFAM" id="SSF49464">
    <property type="entry name" value="Carboxypeptidase regulatory domain-like"/>
    <property type="match status" value="1"/>
</dbReference>
<comment type="similarity">
    <text evidence="2 14 15">Belongs to the TonB-dependent receptor family.</text>
</comment>
<gene>
    <name evidence="19" type="ORF">H9Q13_08055</name>
</gene>
<evidence type="ECO:0000256" key="7">
    <source>
        <dbReference type="ARBA" id="ARBA00022729"/>
    </source>
</evidence>
<dbReference type="PANTHER" id="PTHR32552:SF68">
    <property type="entry name" value="FERRICHROME OUTER MEMBRANE TRANSPORTER_PHAGE RECEPTOR"/>
    <property type="match status" value="1"/>
</dbReference>
<name>A0ABR7XFQ2_9BACT</name>
<organism evidence="19 20">
    <name type="scientific">Pontibacter aquaedesilientis</name>
    <dbReference type="NCBI Taxonomy" id="2766980"/>
    <lineage>
        <taxon>Bacteria</taxon>
        <taxon>Pseudomonadati</taxon>
        <taxon>Bacteroidota</taxon>
        <taxon>Cytophagia</taxon>
        <taxon>Cytophagales</taxon>
        <taxon>Hymenobacteraceae</taxon>
        <taxon>Pontibacter</taxon>
    </lineage>
</organism>
<evidence type="ECO:0000256" key="15">
    <source>
        <dbReference type="RuleBase" id="RU003357"/>
    </source>
</evidence>
<dbReference type="InterPro" id="IPR036942">
    <property type="entry name" value="Beta-barrel_TonB_sf"/>
</dbReference>
<feature type="domain" description="TonB-dependent receptor plug" evidence="18">
    <location>
        <begin position="137"/>
        <end position="231"/>
    </location>
</feature>
<reference evidence="19 20" key="1">
    <citation type="submission" date="2020-09" db="EMBL/GenBank/DDBJ databases">
        <title>Genome sequencing and assembly of Pontibacter sp.</title>
        <authorList>
            <person name="Chhetri G."/>
        </authorList>
    </citation>
    <scope>NUCLEOTIDE SEQUENCE [LARGE SCALE GENOMIC DNA]</scope>
    <source>
        <strain evidence="19 20">JH31</strain>
    </source>
</reference>
<feature type="signal peptide" evidence="16">
    <location>
        <begin position="1"/>
        <end position="20"/>
    </location>
</feature>
<keyword evidence="8" id="KW-0408">Iron</keyword>
<evidence type="ECO:0000256" key="3">
    <source>
        <dbReference type="ARBA" id="ARBA00022448"/>
    </source>
</evidence>